<feature type="compositionally biased region" description="Basic and acidic residues" evidence="1">
    <location>
        <begin position="1"/>
        <end position="12"/>
    </location>
</feature>
<protein>
    <submittedName>
        <fullName evidence="2">Uncharacterized protein</fullName>
    </submittedName>
</protein>
<name>A0A5E7ZUH1_9SPHN</name>
<dbReference type="AlphaFoldDB" id="A0A5E7ZUH1"/>
<organism evidence="2 3">
    <name type="scientific">Sphingomonas aurantiaca</name>
    <dbReference type="NCBI Taxonomy" id="185949"/>
    <lineage>
        <taxon>Bacteria</taxon>
        <taxon>Pseudomonadati</taxon>
        <taxon>Pseudomonadota</taxon>
        <taxon>Alphaproteobacteria</taxon>
        <taxon>Sphingomonadales</taxon>
        <taxon>Sphingomonadaceae</taxon>
        <taxon>Sphingomonas</taxon>
    </lineage>
</organism>
<sequence>MESLRRADRDALEGFPGALKTHQAKSVPNVARR</sequence>
<evidence type="ECO:0000313" key="3">
    <source>
        <dbReference type="Proteomes" id="UP000326857"/>
    </source>
</evidence>
<dbReference type="Proteomes" id="UP000326857">
    <property type="component" value="Unassembled WGS sequence"/>
</dbReference>
<reference evidence="2 3" key="1">
    <citation type="submission" date="2019-09" db="EMBL/GenBank/DDBJ databases">
        <authorList>
            <person name="Dittami M. S."/>
        </authorList>
    </citation>
    <scope>NUCLEOTIDE SEQUENCE [LARGE SCALE GENOMIC DNA]</scope>
    <source>
        <strain evidence="2">SPHINGO391</strain>
    </source>
</reference>
<feature type="region of interest" description="Disordered" evidence="1">
    <location>
        <begin position="1"/>
        <end position="33"/>
    </location>
</feature>
<proteinExistence type="predicted"/>
<accession>A0A5E7ZUH1</accession>
<evidence type="ECO:0000313" key="2">
    <source>
        <dbReference type="EMBL" id="VVT20203.1"/>
    </source>
</evidence>
<dbReference type="EMBL" id="CABVLI010000042">
    <property type="protein sequence ID" value="VVT20203.1"/>
    <property type="molecule type" value="Genomic_DNA"/>
</dbReference>
<evidence type="ECO:0000256" key="1">
    <source>
        <dbReference type="SAM" id="MobiDB-lite"/>
    </source>
</evidence>
<gene>
    <name evidence="2" type="ORF">SPHINGO391_470039</name>
</gene>